<feature type="domain" description="Endonuclease/exonuclease/phosphatase" evidence="1">
    <location>
        <begin position="11"/>
        <end position="275"/>
    </location>
</feature>
<sequence length="295" mass="33101">MQQLPDEIRVLTWNVARNGRPGRGRPDRSDLARSVLAQYRPHIVFRQEETGASEDGNRALRIEANRLGLTPCLASTHHDSPHATAVLIDTNIFEIQAEYEQRHAWHPIANPVVRLRGVGRELSLASIHLDPWSSIDRRREASHLLRLGQKGWSALIGGDTNCDPVPAEGEVPHTDWADPAIDPCLRQCRAIESDGQWVSDTRPDKILRTVFRELAHHAAARGQSTPDPYAPTSNWWSPVGLRTRVDRTYATDDVASTHISHEVIADDDVKTASDHGLLLDRFDTDRLHHVLTTRS</sequence>
<dbReference type="Gene3D" id="3.60.10.10">
    <property type="entry name" value="Endonuclease/exonuclease/phosphatase"/>
    <property type="match status" value="1"/>
</dbReference>
<dbReference type="RefSeq" id="WP_184576588.1">
    <property type="nucleotide sequence ID" value="NZ_JACHJL010000017.1"/>
</dbReference>
<dbReference type="EMBL" id="JACHJL010000017">
    <property type="protein sequence ID" value="MBB5938675.1"/>
    <property type="molecule type" value="Genomic_DNA"/>
</dbReference>
<evidence type="ECO:0000313" key="2">
    <source>
        <dbReference type="EMBL" id="MBB5938675.1"/>
    </source>
</evidence>
<reference evidence="2 3" key="1">
    <citation type="submission" date="2020-08" db="EMBL/GenBank/DDBJ databases">
        <title>Genomic Encyclopedia of Type Strains, Phase III (KMG-III): the genomes of soil and plant-associated and newly described type strains.</title>
        <authorList>
            <person name="Whitman W."/>
        </authorList>
    </citation>
    <scope>NUCLEOTIDE SEQUENCE [LARGE SCALE GENOMIC DNA]</scope>
    <source>
        <strain evidence="2 3">CECT 8305</strain>
    </source>
</reference>
<accession>A0A7W9QEB7</accession>
<protein>
    <recommendedName>
        <fullName evidence="1">Endonuclease/exonuclease/phosphatase domain-containing protein</fullName>
    </recommendedName>
</protein>
<gene>
    <name evidence="2" type="ORF">FHS42_005764</name>
</gene>
<proteinExistence type="predicted"/>
<dbReference type="GO" id="GO:0003824">
    <property type="term" value="F:catalytic activity"/>
    <property type="evidence" value="ECO:0007669"/>
    <property type="project" value="InterPro"/>
</dbReference>
<dbReference type="Pfam" id="PF03372">
    <property type="entry name" value="Exo_endo_phos"/>
    <property type="match status" value="1"/>
</dbReference>
<comment type="caution">
    <text evidence="2">The sequence shown here is derived from an EMBL/GenBank/DDBJ whole genome shotgun (WGS) entry which is preliminary data.</text>
</comment>
<dbReference type="SUPFAM" id="SSF56219">
    <property type="entry name" value="DNase I-like"/>
    <property type="match status" value="1"/>
</dbReference>
<name>A0A7W9QEB7_9ACTN</name>
<evidence type="ECO:0000259" key="1">
    <source>
        <dbReference type="Pfam" id="PF03372"/>
    </source>
</evidence>
<organism evidence="2 3">
    <name type="scientific">Streptomyces zagrosensis</name>
    <dbReference type="NCBI Taxonomy" id="1042984"/>
    <lineage>
        <taxon>Bacteria</taxon>
        <taxon>Bacillati</taxon>
        <taxon>Actinomycetota</taxon>
        <taxon>Actinomycetes</taxon>
        <taxon>Kitasatosporales</taxon>
        <taxon>Streptomycetaceae</taxon>
        <taxon>Streptomyces</taxon>
    </lineage>
</organism>
<keyword evidence="3" id="KW-1185">Reference proteome</keyword>
<dbReference type="InterPro" id="IPR005135">
    <property type="entry name" value="Endo/exonuclease/phosphatase"/>
</dbReference>
<dbReference type="Proteomes" id="UP000588098">
    <property type="component" value="Unassembled WGS sequence"/>
</dbReference>
<dbReference type="AlphaFoldDB" id="A0A7W9QEB7"/>
<evidence type="ECO:0000313" key="3">
    <source>
        <dbReference type="Proteomes" id="UP000588098"/>
    </source>
</evidence>
<dbReference type="InterPro" id="IPR036691">
    <property type="entry name" value="Endo/exonu/phosph_ase_sf"/>
</dbReference>